<feature type="compositionally biased region" description="Polar residues" evidence="1">
    <location>
        <begin position="41"/>
        <end position="51"/>
    </location>
</feature>
<feature type="region of interest" description="Disordered" evidence="1">
    <location>
        <begin position="20"/>
        <end position="63"/>
    </location>
</feature>
<dbReference type="EMBL" id="JAACFV010000111">
    <property type="protein sequence ID" value="KAF7505380.1"/>
    <property type="molecule type" value="Genomic_DNA"/>
</dbReference>
<dbReference type="AlphaFoldDB" id="A0A8H7AA34"/>
<evidence type="ECO:0000256" key="1">
    <source>
        <dbReference type="SAM" id="MobiDB-lite"/>
    </source>
</evidence>
<name>A0A8H7AA34_9EURO</name>
<dbReference type="Proteomes" id="UP000606974">
    <property type="component" value="Unassembled WGS sequence"/>
</dbReference>
<sequence length="63" mass="7187">MLYFAIQTVHSSELLWVGRDEARRSPQSGTTMPSRRKSDSKTLQSIRSNCLSGFPEPKRSVFK</sequence>
<reference evidence="2" key="1">
    <citation type="submission" date="2020-02" db="EMBL/GenBank/DDBJ databases">
        <authorList>
            <person name="Palmer J.M."/>
        </authorList>
    </citation>
    <scope>NUCLEOTIDE SEQUENCE</scope>
    <source>
        <strain evidence="2">EPUS1.4</strain>
        <tissue evidence="2">Thallus</tissue>
    </source>
</reference>
<comment type="caution">
    <text evidence="2">The sequence shown here is derived from an EMBL/GenBank/DDBJ whole genome shotgun (WGS) entry which is preliminary data.</text>
</comment>
<keyword evidence="3" id="KW-1185">Reference proteome</keyword>
<evidence type="ECO:0000313" key="2">
    <source>
        <dbReference type="EMBL" id="KAF7505380.1"/>
    </source>
</evidence>
<protein>
    <submittedName>
        <fullName evidence="2">Uncharacterized protein</fullName>
    </submittedName>
</protein>
<organism evidence="2 3">
    <name type="scientific">Endocarpon pusillum</name>
    <dbReference type="NCBI Taxonomy" id="364733"/>
    <lineage>
        <taxon>Eukaryota</taxon>
        <taxon>Fungi</taxon>
        <taxon>Dikarya</taxon>
        <taxon>Ascomycota</taxon>
        <taxon>Pezizomycotina</taxon>
        <taxon>Eurotiomycetes</taxon>
        <taxon>Chaetothyriomycetidae</taxon>
        <taxon>Verrucariales</taxon>
        <taxon>Verrucariaceae</taxon>
        <taxon>Endocarpon</taxon>
    </lineage>
</organism>
<gene>
    <name evidence="2" type="ORF">GJ744_001001</name>
</gene>
<evidence type="ECO:0000313" key="3">
    <source>
        <dbReference type="Proteomes" id="UP000606974"/>
    </source>
</evidence>
<accession>A0A8H7AA34</accession>
<proteinExistence type="predicted"/>